<evidence type="ECO:0000313" key="1">
    <source>
        <dbReference type="EMBL" id="KAJ3519766.1"/>
    </source>
</evidence>
<dbReference type="Proteomes" id="UP001148629">
    <property type="component" value="Unassembled WGS sequence"/>
</dbReference>
<dbReference type="EMBL" id="JANRMS010003066">
    <property type="protein sequence ID" value="KAJ3519766.1"/>
    <property type="molecule type" value="Genomic_DNA"/>
</dbReference>
<accession>A0ACC1RIC6</accession>
<gene>
    <name evidence="1" type="ORF">NM208_g13995</name>
</gene>
<protein>
    <submittedName>
        <fullName evidence="1">Uncharacterized protein</fullName>
    </submittedName>
</protein>
<comment type="caution">
    <text evidence="1">The sequence shown here is derived from an EMBL/GenBank/DDBJ whole genome shotgun (WGS) entry which is preliminary data.</text>
</comment>
<reference evidence="1" key="1">
    <citation type="submission" date="2022-08" db="EMBL/GenBank/DDBJ databases">
        <title>Genome Sequence of Fusarium decemcellulare.</title>
        <authorList>
            <person name="Buettner E."/>
        </authorList>
    </citation>
    <scope>NUCLEOTIDE SEQUENCE</scope>
    <source>
        <strain evidence="1">Babe19</strain>
    </source>
</reference>
<name>A0ACC1RIC6_9HYPO</name>
<organism evidence="1 2">
    <name type="scientific">Fusarium decemcellulare</name>
    <dbReference type="NCBI Taxonomy" id="57161"/>
    <lineage>
        <taxon>Eukaryota</taxon>
        <taxon>Fungi</taxon>
        <taxon>Dikarya</taxon>
        <taxon>Ascomycota</taxon>
        <taxon>Pezizomycotina</taxon>
        <taxon>Sordariomycetes</taxon>
        <taxon>Hypocreomycetidae</taxon>
        <taxon>Hypocreales</taxon>
        <taxon>Nectriaceae</taxon>
        <taxon>Fusarium</taxon>
        <taxon>Fusarium decemcellulare species complex</taxon>
    </lineage>
</organism>
<sequence>MTTSSALPTLLLPTELRCPSSTALADSIHNWFVAWIKNPSAGPGWNKVSGLSGEIVKLGVPGNELARLKASRRQYNGVCQAVAEMGSVPWKCAVSCDQPTTYVTNVTSYGDISGPGVVIGFVATAWVVVISVAATYCLSWDAGCGDDQDGTLNMVDYVVLGSMRRFGRKLLRFMDCLIPTTLSVFLSILLDQKRIRRVFNASLLALSDLQIFTGLTIIISGFVSLCPSETEPNGIPAYHWQVLVHLAWFSAITHQGALIFMQKHFQQHPWQRNMRLVFMGALLIMLLIAMVPTAFFNWYSKRYRITIQGTEDDKTQDRKLLLTYFSLARSAAQPVSPALCYFNLTTASTLFNSSQECQRGDLTIPLSNLASNGSSPARRDTGSISDIIDNATYMGFMHEMTCDPHTTILGTASFQATALGMASIAFLFVFNTLRLVGPSSEWLRTWIRNPLSSGSRRVIDFVSKRTIGDPVKPAQGEQFGDIFILKPLLALHITARVILDLLASELAKVLTLVFSVILGCIRLYPAHDPLMHRIQSETWSFGQILAVLTPLSPLALVVQSVFNGGSHAWHSARNAELSQPPETAFTDMELQDPDGSRPRGNPPPASTISATTLSVLSQQKALDSSTYRSSHWIHTAVWLLVGSLILMAFSMLQYIYLGWSAPKKLVIFFAVVLTTFPAFGYVPILLGLTVGTGGTRMSRTLVTTYAILLVGCIVVALFSLRTYLKPVMHPSWQWAWLFVAVAYLPVLVYFVGGIARSLWKSRLPKSNNPS</sequence>
<proteinExistence type="predicted"/>
<keyword evidence="2" id="KW-1185">Reference proteome</keyword>
<evidence type="ECO:0000313" key="2">
    <source>
        <dbReference type="Proteomes" id="UP001148629"/>
    </source>
</evidence>